<dbReference type="Pfam" id="PF24758">
    <property type="entry name" value="LRR_At5g56370"/>
    <property type="match status" value="1"/>
</dbReference>
<protein>
    <recommendedName>
        <fullName evidence="1">F-box/LRR-repeat protein 15/At3g58940/PEG3-like LRR domain-containing protein</fullName>
    </recommendedName>
</protein>
<proteinExistence type="predicted"/>
<name>A0AAV3R780_LITER</name>
<dbReference type="InterPro" id="IPR055411">
    <property type="entry name" value="LRR_FXL15/At3g58940/PEG3-like"/>
</dbReference>
<dbReference type="EMBL" id="BAABME010007571">
    <property type="protein sequence ID" value="GAA0171196.1"/>
    <property type="molecule type" value="Genomic_DNA"/>
</dbReference>
<dbReference type="Gene3D" id="3.80.10.10">
    <property type="entry name" value="Ribonuclease Inhibitor"/>
    <property type="match status" value="1"/>
</dbReference>
<evidence type="ECO:0000313" key="2">
    <source>
        <dbReference type="EMBL" id="GAA0171196.1"/>
    </source>
</evidence>
<dbReference type="SUPFAM" id="SSF52047">
    <property type="entry name" value="RNI-like"/>
    <property type="match status" value="1"/>
</dbReference>
<reference evidence="2 3" key="1">
    <citation type="submission" date="2024-01" db="EMBL/GenBank/DDBJ databases">
        <title>The complete chloroplast genome sequence of Lithospermum erythrorhizon: insights into the phylogenetic relationship among Boraginaceae species and the maternal lineages of purple gromwells.</title>
        <authorList>
            <person name="Okada T."/>
            <person name="Watanabe K."/>
        </authorList>
    </citation>
    <scope>NUCLEOTIDE SEQUENCE [LARGE SCALE GENOMIC DNA]</scope>
</reference>
<accession>A0AAV3R780</accession>
<dbReference type="PANTHER" id="PTHR34223">
    <property type="entry name" value="OS11G0201299 PROTEIN"/>
    <property type="match status" value="1"/>
</dbReference>
<dbReference type="PANTHER" id="PTHR34223:SF51">
    <property type="entry name" value="OS06G0556300 PROTEIN"/>
    <property type="match status" value="1"/>
</dbReference>
<dbReference type="InterPro" id="IPR053197">
    <property type="entry name" value="F-box_SCFL_complex_component"/>
</dbReference>
<sequence length="304" mass="35075">MEPNEDRLTKLPDNIVHNILELSCLPIFDLVELGFSSRRWNHLLITMPYLDIRTNLSYSLHPVGIPFNHAFIENITRFITRLLIRQGQSRLVRFSLLSRTLDFDSVQILMWLCLVAGRYVQELDIEFHPSRDFRLPLCVAVNDSLIVLRIALVDKVLQLLSVVRLNRLRSLELYEVAFADSDLLQRLFSGCPALESLSLKDCVAGRFSFLDFSSTYLKELIFDFHHDEIDDFSNFVIKVSCPNLVFFQYSAPIAMRYILEDVYSLKTAFIGVSVWLAEVFLDHSLTVGLSVSRVKDVQVKCFKC</sequence>
<feature type="domain" description="F-box/LRR-repeat protein 15/At3g58940/PEG3-like LRR" evidence="1">
    <location>
        <begin position="111"/>
        <end position="223"/>
    </location>
</feature>
<dbReference type="SUPFAM" id="SSF81383">
    <property type="entry name" value="F-box domain"/>
    <property type="match status" value="1"/>
</dbReference>
<organism evidence="2 3">
    <name type="scientific">Lithospermum erythrorhizon</name>
    <name type="common">Purple gromwell</name>
    <name type="synonym">Lithospermum officinale var. erythrorhizon</name>
    <dbReference type="NCBI Taxonomy" id="34254"/>
    <lineage>
        <taxon>Eukaryota</taxon>
        <taxon>Viridiplantae</taxon>
        <taxon>Streptophyta</taxon>
        <taxon>Embryophyta</taxon>
        <taxon>Tracheophyta</taxon>
        <taxon>Spermatophyta</taxon>
        <taxon>Magnoliopsida</taxon>
        <taxon>eudicotyledons</taxon>
        <taxon>Gunneridae</taxon>
        <taxon>Pentapetalae</taxon>
        <taxon>asterids</taxon>
        <taxon>lamiids</taxon>
        <taxon>Boraginales</taxon>
        <taxon>Boraginaceae</taxon>
        <taxon>Boraginoideae</taxon>
        <taxon>Lithospermeae</taxon>
        <taxon>Lithospermum</taxon>
    </lineage>
</organism>
<gene>
    <name evidence="2" type="ORF">LIER_25287</name>
</gene>
<dbReference type="InterPro" id="IPR032675">
    <property type="entry name" value="LRR_dom_sf"/>
</dbReference>
<evidence type="ECO:0000313" key="3">
    <source>
        <dbReference type="Proteomes" id="UP001454036"/>
    </source>
</evidence>
<dbReference type="InterPro" id="IPR036047">
    <property type="entry name" value="F-box-like_dom_sf"/>
</dbReference>
<keyword evidence="3" id="KW-1185">Reference proteome</keyword>
<dbReference type="Proteomes" id="UP001454036">
    <property type="component" value="Unassembled WGS sequence"/>
</dbReference>
<evidence type="ECO:0000259" key="1">
    <source>
        <dbReference type="Pfam" id="PF24758"/>
    </source>
</evidence>
<comment type="caution">
    <text evidence="2">The sequence shown here is derived from an EMBL/GenBank/DDBJ whole genome shotgun (WGS) entry which is preliminary data.</text>
</comment>
<dbReference type="AlphaFoldDB" id="A0AAV3R780"/>